<keyword evidence="9" id="KW-1185">Reference proteome</keyword>
<dbReference type="Gene3D" id="3.30.160.60">
    <property type="entry name" value="Classic Zinc Finger"/>
    <property type="match status" value="1"/>
</dbReference>
<protein>
    <submittedName>
        <fullName evidence="8">ZN250 protein</fullName>
    </submittedName>
</protein>
<dbReference type="AlphaFoldDB" id="A0A7L2EDN0"/>
<evidence type="ECO:0000256" key="3">
    <source>
        <dbReference type="ARBA" id="ARBA00022771"/>
    </source>
</evidence>
<dbReference type="Proteomes" id="UP000554720">
    <property type="component" value="Unassembled WGS sequence"/>
</dbReference>
<dbReference type="OrthoDB" id="8922241at2759"/>
<feature type="region of interest" description="Disordered" evidence="6">
    <location>
        <begin position="1"/>
        <end position="28"/>
    </location>
</feature>
<dbReference type="EMBL" id="VWYI01032213">
    <property type="protein sequence ID" value="NXQ59975.1"/>
    <property type="molecule type" value="Genomic_DNA"/>
</dbReference>
<dbReference type="PANTHER" id="PTHR23226">
    <property type="entry name" value="ZINC FINGER AND SCAN DOMAIN-CONTAINING"/>
    <property type="match status" value="1"/>
</dbReference>
<sequence>CQEGGQSFRRGSELAVHGQFNDGKKPHKSLECRKSFSWISKLIQHQKIHTGEQP</sequence>
<evidence type="ECO:0000256" key="5">
    <source>
        <dbReference type="PROSITE-ProRule" id="PRU00042"/>
    </source>
</evidence>
<dbReference type="GO" id="GO:0000978">
    <property type="term" value="F:RNA polymerase II cis-regulatory region sequence-specific DNA binding"/>
    <property type="evidence" value="ECO:0007669"/>
    <property type="project" value="TreeGrafter"/>
</dbReference>
<dbReference type="GO" id="GO:0000981">
    <property type="term" value="F:DNA-binding transcription factor activity, RNA polymerase II-specific"/>
    <property type="evidence" value="ECO:0007669"/>
    <property type="project" value="TreeGrafter"/>
</dbReference>
<evidence type="ECO:0000256" key="4">
    <source>
        <dbReference type="ARBA" id="ARBA00022833"/>
    </source>
</evidence>
<dbReference type="SUPFAM" id="SSF57667">
    <property type="entry name" value="beta-beta-alpha zinc fingers"/>
    <property type="match status" value="1"/>
</dbReference>
<feature type="non-terminal residue" evidence="8">
    <location>
        <position position="54"/>
    </location>
</feature>
<feature type="non-terminal residue" evidence="8">
    <location>
        <position position="1"/>
    </location>
</feature>
<evidence type="ECO:0000256" key="6">
    <source>
        <dbReference type="SAM" id="MobiDB-lite"/>
    </source>
</evidence>
<dbReference type="FunFam" id="3.30.160.60:FF:002343">
    <property type="entry name" value="Zinc finger protein 33A"/>
    <property type="match status" value="1"/>
</dbReference>
<dbReference type="GO" id="GO:0008270">
    <property type="term" value="F:zinc ion binding"/>
    <property type="evidence" value="ECO:0007669"/>
    <property type="project" value="UniProtKB-KW"/>
</dbReference>
<keyword evidence="3 5" id="KW-0863">Zinc-finger</keyword>
<organism evidence="8 9">
    <name type="scientific">Anthoscopus minutus</name>
    <name type="common">Southern penduline-tit</name>
    <dbReference type="NCBI Taxonomy" id="156561"/>
    <lineage>
        <taxon>Eukaryota</taxon>
        <taxon>Metazoa</taxon>
        <taxon>Chordata</taxon>
        <taxon>Craniata</taxon>
        <taxon>Vertebrata</taxon>
        <taxon>Euteleostomi</taxon>
        <taxon>Archelosauria</taxon>
        <taxon>Archosauria</taxon>
        <taxon>Dinosauria</taxon>
        <taxon>Saurischia</taxon>
        <taxon>Theropoda</taxon>
        <taxon>Coelurosauria</taxon>
        <taxon>Aves</taxon>
        <taxon>Neognathae</taxon>
        <taxon>Neoaves</taxon>
        <taxon>Telluraves</taxon>
        <taxon>Australaves</taxon>
        <taxon>Passeriformes</taxon>
        <taxon>Paridae</taxon>
        <taxon>Anthoscopus</taxon>
    </lineage>
</organism>
<evidence type="ECO:0000256" key="2">
    <source>
        <dbReference type="ARBA" id="ARBA00022737"/>
    </source>
</evidence>
<evidence type="ECO:0000313" key="9">
    <source>
        <dbReference type="Proteomes" id="UP000554720"/>
    </source>
</evidence>
<keyword evidence="2" id="KW-0677">Repeat</keyword>
<dbReference type="InterPro" id="IPR013087">
    <property type="entry name" value="Znf_C2H2_type"/>
</dbReference>
<feature type="domain" description="C2H2-type" evidence="7">
    <location>
        <begin position="1"/>
        <end position="26"/>
    </location>
</feature>
<dbReference type="PANTHER" id="PTHR23226:SF377">
    <property type="entry name" value="ZINC FINGER AND SCAN DOMAIN-CONTAINING PROTEIN 20"/>
    <property type="match status" value="1"/>
</dbReference>
<reference evidence="8 9" key="1">
    <citation type="submission" date="2019-09" db="EMBL/GenBank/DDBJ databases">
        <title>Bird 10,000 Genomes (B10K) Project - Family phase.</title>
        <authorList>
            <person name="Zhang G."/>
        </authorList>
    </citation>
    <scope>NUCLEOTIDE SEQUENCE [LARGE SCALE GENOMIC DNA]</scope>
    <source>
        <strain evidence="8">B10K-DU-011-42</strain>
        <tissue evidence="8">Muscle</tissue>
    </source>
</reference>
<dbReference type="InterPro" id="IPR036236">
    <property type="entry name" value="Znf_C2H2_sf"/>
</dbReference>
<keyword evidence="1" id="KW-0479">Metal-binding</keyword>
<evidence type="ECO:0000313" key="8">
    <source>
        <dbReference type="EMBL" id="NXQ59975.1"/>
    </source>
</evidence>
<comment type="caution">
    <text evidence="8">The sequence shown here is derived from an EMBL/GenBank/DDBJ whole genome shotgun (WGS) entry which is preliminary data.</text>
</comment>
<accession>A0A7L2EDN0</accession>
<name>A0A7L2EDN0_ANTMN</name>
<feature type="domain" description="C2H2-type" evidence="7">
    <location>
        <begin position="27"/>
        <end position="54"/>
    </location>
</feature>
<gene>
    <name evidence="8" type="primary">Znf250_1</name>
    <name evidence="8" type="ORF">ANTMIN_R07001</name>
</gene>
<evidence type="ECO:0000259" key="7">
    <source>
        <dbReference type="PROSITE" id="PS50157"/>
    </source>
</evidence>
<keyword evidence="4" id="KW-0862">Zinc</keyword>
<dbReference type="PROSITE" id="PS50157">
    <property type="entry name" value="ZINC_FINGER_C2H2_2"/>
    <property type="match status" value="2"/>
</dbReference>
<proteinExistence type="predicted"/>
<evidence type="ECO:0000256" key="1">
    <source>
        <dbReference type="ARBA" id="ARBA00022723"/>
    </source>
</evidence>